<dbReference type="AlphaFoldDB" id="A0AAE3JH00"/>
<evidence type="ECO:0000256" key="2">
    <source>
        <dbReference type="ARBA" id="ARBA00022485"/>
    </source>
</evidence>
<feature type="binding site" evidence="10">
    <location>
        <position position="59"/>
    </location>
    <ligand>
        <name>[4Fe-4S] cluster</name>
        <dbReference type="ChEBI" id="CHEBI:49883"/>
        <label>1</label>
    </ligand>
</feature>
<evidence type="ECO:0000313" key="15">
    <source>
        <dbReference type="Proteomes" id="UP001198182"/>
    </source>
</evidence>
<keyword evidence="11" id="KW-1133">Transmembrane helix</keyword>
<dbReference type="GO" id="GO:0009055">
    <property type="term" value="F:electron transfer activity"/>
    <property type="evidence" value="ECO:0007669"/>
    <property type="project" value="InterPro"/>
</dbReference>
<dbReference type="GO" id="GO:0046872">
    <property type="term" value="F:metal ion binding"/>
    <property type="evidence" value="ECO:0007669"/>
    <property type="project" value="UniProtKB-KW"/>
</dbReference>
<evidence type="ECO:0000256" key="4">
    <source>
        <dbReference type="ARBA" id="ARBA00022737"/>
    </source>
</evidence>
<dbReference type="InterPro" id="IPR010207">
    <property type="entry name" value="Elect_transpt_cplx_RnfB/RsxB"/>
</dbReference>
<dbReference type="PROSITE" id="PS51379">
    <property type="entry name" value="4FE4S_FER_2"/>
    <property type="match status" value="3"/>
</dbReference>
<dbReference type="InterPro" id="IPR050395">
    <property type="entry name" value="4Fe4S_Ferredoxin_RnfB"/>
</dbReference>
<feature type="binding site" evidence="10">
    <location>
        <position position="154"/>
    </location>
    <ligand>
        <name>[4Fe-4S] cluster</name>
        <dbReference type="ChEBI" id="CHEBI:49883"/>
        <label>3</label>
    </ligand>
</feature>
<dbReference type="Pfam" id="PF04060">
    <property type="entry name" value="FeS"/>
    <property type="match status" value="1"/>
</dbReference>
<reference evidence="14" key="1">
    <citation type="submission" date="2021-10" db="EMBL/GenBank/DDBJ databases">
        <title>Anaerobic single-cell dispensing facilitates the cultivation of human gut bacteria.</title>
        <authorList>
            <person name="Afrizal A."/>
        </authorList>
    </citation>
    <scope>NUCLEOTIDE SEQUENCE</scope>
    <source>
        <strain evidence="14">CLA-AA-H215</strain>
    </source>
</reference>
<dbReference type="InterPro" id="IPR017896">
    <property type="entry name" value="4Fe4S_Fe-S-bd"/>
</dbReference>
<dbReference type="Pfam" id="PF12838">
    <property type="entry name" value="Fer4_7"/>
    <property type="match status" value="1"/>
</dbReference>
<keyword evidence="5 10" id="KW-1278">Translocase</keyword>
<feature type="binding site" evidence="10">
    <location>
        <position position="173"/>
    </location>
    <ligand>
        <name>[4Fe-4S] cluster</name>
        <dbReference type="ChEBI" id="CHEBI:49883"/>
        <label>3</label>
    </ligand>
</feature>
<keyword evidence="2 10" id="KW-0004">4Fe-4S</keyword>
<dbReference type="SUPFAM" id="SSF54862">
    <property type="entry name" value="4Fe-4S ferredoxins"/>
    <property type="match status" value="2"/>
</dbReference>
<keyword evidence="10" id="KW-1003">Cell membrane</keyword>
<dbReference type="Gene3D" id="3.30.70.20">
    <property type="match status" value="2"/>
</dbReference>
<comment type="cofactor">
    <cofactor evidence="10">
        <name>[4Fe-4S] cluster</name>
        <dbReference type="ChEBI" id="CHEBI:49883"/>
    </cofactor>
    <text evidence="10">Binds 3 [4Fe-4S] clusters.</text>
</comment>
<dbReference type="EC" id="7.-.-.-" evidence="10"/>
<feature type="binding site" evidence="10">
    <location>
        <position position="140"/>
    </location>
    <ligand>
        <name>[4Fe-4S] cluster</name>
        <dbReference type="ChEBI" id="CHEBI:49883"/>
        <label>2</label>
    </ligand>
</feature>
<dbReference type="PANTHER" id="PTHR43560:SF1">
    <property type="entry name" value="ION-TRANSLOCATING OXIDOREDUCTASE COMPLEX SUBUNIT B"/>
    <property type="match status" value="1"/>
</dbReference>
<evidence type="ECO:0000259" key="13">
    <source>
        <dbReference type="PROSITE" id="PS51656"/>
    </source>
</evidence>
<evidence type="ECO:0000256" key="8">
    <source>
        <dbReference type="ARBA" id="ARBA00023014"/>
    </source>
</evidence>
<keyword evidence="9 10" id="KW-0472">Membrane</keyword>
<evidence type="ECO:0000256" key="1">
    <source>
        <dbReference type="ARBA" id="ARBA00022448"/>
    </source>
</evidence>
<feature type="region of interest" description="Hydrophobic" evidence="10">
    <location>
        <begin position="1"/>
        <end position="28"/>
    </location>
</feature>
<feature type="binding site" evidence="10">
    <location>
        <position position="150"/>
    </location>
    <ligand>
        <name>[4Fe-4S] cluster</name>
        <dbReference type="ChEBI" id="CHEBI:49883"/>
        <label>2</label>
    </ligand>
</feature>
<keyword evidence="6 10" id="KW-0249">Electron transport</keyword>
<organism evidence="14 15">
    <name type="scientific">Hominifimenecus microfluidus</name>
    <dbReference type="NCBI Taxonomy" id="2885348"/>
    <lineage>
        <taxon>Bacteria</taxon>
        <taxon>Bacillati</taxon>
        <taxon>Bacillota</taxon>
        <taxon>Clostridia</taxon>
        <taxon>Lachnospirales</taxon>
        <taxon>Lachnospiraceae</taxon>
        <taxon>Hominifimenecus</taxon>
    </lineage>
</organism>
<keyword evidence="7 10" id="KW-0408">Iron</keyword>
<evidence type="ECO:0000256" key="5">
    <source>
        <dbReference type="ARBA" id="ARBA00022967"/>
    </source>
</evidence>
<comment type="caution">
    <text evidence="10">Lacks conserved residue(s) required for the propagation of feature annotation.</text>
</comment>
<dbReference type="PROSITE" id="PS51656">
    <property type="entry name" value="4FE4S"/>
    <property type="match status" value="1"/>
</dbReference>
<keyword evidence="3 10" id="KW-0479">Metal-binding</keyword>
<keyword evidence="15" id="KW-1185">Reference proteome</keyword>
<dbReference type="InterPro" id="IPR017900">
    <property type="entry name" value="4Fe4S_Fe_S_CS"/>
</dbReference>
<dbReference type="GO" id="GO:0022900">
    <property type="term" value="P:electron transport chain"/>
    <property type="evidence" value="ECO:0007669"/>
    <property type="project" value="UniProtKB-UniRule"/>
</dbReference>
<evidence type="ECO:0000313" key="14">
    <source>
        <dbReference type="EMBL" id="MCC2232507.1"/>
    </source>
</evidence>
<dbReference type="EMBL" id="JAJEQR010000071">
    <property type="protein sequence ID" value="MCC2232507.1"/>
    <property type="molecule type" value="Genomic_DNA"/>
</dbReference>
<keyword evidence="1 10" id="KW-0813">Transport</keyword>
<evidence type="ECO:0000259" key="12">
    <source>
        <dbReference type="PROSITE" id="PS51379"/>
    </source>
</evidence>
<dbReference type="GO" id="GO:0005886">
    <property type="term" value="C:plasma membrane"/>
    <property type="evidence" value="ECO:0007669"/>
    <property type="project" value="UniProtKB-SubCell"/>
</dbReference>
<feature type="binding site" evidence="10">
    <location>
        <position position="183"/>
    </location>
    <ligand>
        <name>[4Fe-4S] cluster</name>
        <dbReference type="ChEBI" id="CHEBI:49883"/>
        <label>2</label>
    </ligand>
</feature>
<proteinExistence type="inferred from homology"/>
<comment type="caution">
    <text evidence="14">The sequence shown here is derived from an EMBL/GenBank/DDBJ whole genome shotgun (WGS) entry which is preliminary data.</text>
</comment>
<dbReference type="HAMAP" id="MF_00463">
    <property type="entry name" value="RsxB_RnfB"/>
    <property type="match status" value="1"/>
</dbReference>
<feature type="binding site" evidence="10">
    <location>
        <position position="51"/>
    </location>
    <ligand>
        <name>[4Fe-4S] cluster</name>
        <dbReference type="ChEBI" id="CHEBI:49883"/>
        <label>1</label>
    </ligand>
</feature>
<dbReference type="PROSITE" id="PS00198">
    <property type="entry name" value="4FE4S_FER_1"/>
    <property type="match status" value="1"/>
</dbReference>
<feature type="binding site" evidence="10">
    <location>
        <position position="144"/>
    </location>
    <ligand>
        <name>[4Fe-4S] cluster</name>
        <dbReference type="ChEBI" id="CHEBI:49883"/>
        <label>2</label>
    </ligand>
</feature>
<accession>A0AAE3JH00</accession>
<keyword evidence="11" id="KW-0812">Transmembrane</keyword>
<feature type="binding site" evidence="10">
    <location>
        <position position="176"/>
    </location>
    <ligand>
        <name>[4Fe-4S] cluster</name>
        <dbReference type="ChEBI" id="CHEBI:49883"/>
        <label>3</label>
    </ligand>
</feature>
<dbReference type="RefSeq" id="WP_308454912.1">
    <property type="nucleotide sequence ID" value="NZ_JAJEQR010000071.1"/>
</dbReference>
<dbReference type="CDD" id="cd10549">
    <property type="entry name" value="MtMvhB_like"/>
    <property type="match status" value="1"/>
</dbReference>
<comment type="subunit">
    <text evidence="10">The complex is composed of six subunits: RnfA, RnfB, RnfC, RnfD, RnfE and RnfG.</text>
</comment>
<feature type="binding site" evidence="10">
    <location>
        <position position="179"/>
    </location>
    <ligand>
        <name>[4Fe-4S] cluster</name>
        <dbReference type="ChEBI" id="CHEBI:49883"/>
        <label>3</label>
    </ligand>
</feature>
<dbReference type="InterPro" id="IPR007202">
    <property type="entry name" value="4Fe-4S_dom"/>
</dbReference>
<feature type="binding site" evidence="10">
    <location>
        <position position="76"/>
    </location>
    <ligand>
        <name>[4Fe-4S] cluster</name>
        <dbReference type="ChEBI" id="CHEBI:49883"/>
        <label>1</label>
    </ligand>
</feature>
<comment type="similarity">
    <text evidence="10">Belongs to the 4Fe4S bacterial-type ferredoxin family. RnfB subfamily.</text>
</comment>
<evidence type="ECO:0000256" key="10">
    <source>
        <dbReference type="HAMAP-Rule" id="MF_00463"/>
    </source>
</evidence>
<dbReference type="Pfam" id="PF00037">
    <property type="entry name" value="Fer4"/>
    <property type="match status" value="1"/>
</dbReference>
<feature type="domain" description="4Fe-4S ferredoxin-type" evidence="12">
    <location>
        <begin position="209"/>
        <end position="237"/>
    </location>
</feature>
<dbReference type="GO" id="GO:0051539">
    <property type="term" value="F:4 iron, 4 sulfur cluster binding"/>
    <property type="evidence" value="ECO:0007669"/>
    <property type="project" value="UniProtKB-UniRule"/>
</dbReference>
<keyword evidence="4 10" id="KW-0677">Repeat</keyword>
<evidence type="ECO:0000256" key="7">
    <source>
        <dbReference type="ARBA" id="ARBA00023004"/>
    </source>
</evidence>
<feature type="domain" description="4Fe-4S ferredoxin-type" evidence="12">
    <location>
        <begin position="238"/>
        <end position="263"/>
    </location>
</feature>
<comment type="function">
    <text evidence="10">Part of a membrane-bound complex that couples electron transfer with translocation of ions across the membrane.</text>
</comment>
<sequence>MDVNAILIAVLVVGVLGLIIGLLLGVAGKKFDVEVDDRVSQVREYLAGSNCGGCGFAGCDACAEAIVAGKAAPTACPSVNGEAAKAIGKILGVEVEAREPRVAFVRCSGTCDKTAMKSQYFGMHDCQKAALIPGGTDKACSNGCMGFGSCVSVCKFDAMHIVNGVAVVDKDKCSGCSCCVAACPKQLITLIPKKAEHQVQCSNKQKGKDVKAVCSAGCIGCGICAKQCEFGAITVENNLAVIDPEKCTNCGKCAAKCPVKVIS</sequence>
<evidence type="ECO:0000256" key="3">
    <source>
        <dbReference type="ARBA" id="ARBA00022723"/>
    </source>
</evidence>
<dbReference type="Proteomes" id="UP001198182">
    <property type="component" value="Unassembled WGS sequence"/>
</dbReference>
<feature type="domain" description="4Fe-4S" evidence="13">
    <location>
        <begin position="34"/>
        <end position="93"/>
    </location>
</feature>
<dbReference type="PANTHER" id="PTHR43560">
    <property type="entry name" value="ION-TRANSLOCATING OXIDOREDUCTASE COMPLEX SUBUNIT B"/>
    <property type="match status" value="1"/>
</dbReference>
<evidence type="ECO:0000256" key="11">
    <source>
        <dbReference type="SAM" id="Phobius"/>
    </source>
</evidence>
<protein>
    <recommendedName>
        <fullName evidence="10">Ion-translocating oxidoreductase complex subunit B</fullName>
        <ecNumber evidence="10">7.-.-.-</ecNumber>
    </recommendedName>
    <alternativeName>
        <fullName evidence="10">Rnf electron transport complex subunit B</fullName>
    </alternativeName>
</protein>
<feature type="domain" description="4Fe-4S ferredoxin-type" evidence="12">
    <location>
        <begin position="164"/>
        <end position="193"/>
    </location>
</feature>
<comment type="subcellular location">
    <subcellularLocation>
        <location evidence="10">Cell membrane</location>
    </subcellularLocation>
</comment>
<keyword evidence="8 10" id="KW-0411">Iron-sulfur</keyword>
<feature type="binding site" evidence="10">
    <location>
        <position position="54"/>
    </location>
    <ligand>
        <name>[4Fe-4S] cluster</name>
        <dbReference type="ChEBI" id="CHEBI:49883"/>
        <label>1</label>
    </ligand>
</feature>
<name>A0AAE3JH00_9FIRM</name>
<evidence type="ECO:0000256" key="6">
    <source>
        <dbReference type="ARBA" id="ARBA00022982"/>
    </source>
</evidence>
<feature type="transmembrane region" description="Helical" evidence="11">
    <location>
        <begin position="6"/>
        <end position="28"/>
    </location>
</feature>
<gene>
    <name evidence="10" type="primary">rnfB</name>
    <name evidence="14" type="ORF">LKD81_16170</name>
</gene>
<evidence type="ECO:0000256" key="9">
    <source>
        <dbReference type="ARBA" id="ARBA00023136"/>
    </source>
</evidence>
<dbReference type="Gene3D" id="1.10.15.40">
    <property type="entry name" value="Electron transport complex subunit B, putative Fe-S cluster"/>
    <property type="match status" value="1"/>
</dbReference>